<protein>
    <submittedName>
        <fullName evidence="10">EamA family transporter RarD</fullName>
    </submittedName>
</protein>
<accession>A0A2P7QHX0</accession>
<feature type="transmembrane region" description="Helical" evidence="8">
    <location>
        <begin position="290"/>
        <end position="310"/>
    </location>
</feature>
<feature type="transmembrane region" description="Helical" evidence="8">
    <location>
        <begin position="95"/>
        <end position="115"/>
    </location>
</feature>
<dbReference type="SUPFAM" id="SSF103481">
    <property type="entry name" value="Multidrug resistance efflux transporter EmrE"/>
    <property type="match status" value="2"/>
</dbReference>
<evidence type="ECO:0000256" key="2">
    <source>
        <dbReference type="ARBA" id="ARBA00007362"/>
    </source>
</evidence>
<evidence type="ECO:0000256" key="7">
    <source>
        <dbReference type="ARBA" id="ARBA00023136"/>
    </source>
</evidence>
<dbReference type="Pfam" id="PF00892">
    <property type="entry name" value="EamA"/>
    <property type="match status" value="1"/>
</dbReference>
<dbReference type="NCBIfam" id="TIGR00688">
    <property type="entry name" value="rarD"/>
    <property type="match status" value="1"/>
</dbReference>
<keyword evidence="4" id="KW-1003">Cell membrane</keyword>
<feature type="transmembrane region" description="Helical" evidence="8">
    <location>
        <begin position="202"/>
        <end position="221"/>
    </location>
</feature>
<comment type="subcellular location">
    <subcellularLocation>
        <location evidence="1">Cell membrane</location>
        <topology evidence="1">Multi-pass membrane protein</topology>
    </subcellularLocation>
</comment>
<evidence type="ECO:0000256" key="5">
    <source>
        <dbReference type="ARBA" id="ARBA00022692"/>
    </source>
</evidence>
<keyword evidence="6 8" id="KW-1133">Transmembrane helix</keyword>
<evidence type="ECO:0000256" key="3">
    <source>
        <dbReference type="ARBA" id="ARBA00022448"/>
    </source>
</evidence>
<dbReference type="PANTHER" id="PTHR22911">
    <property type="entry name" value="ACYL-MALONYL CONDENSING ENZYME-RELATED"/>
    <property type="match status" value="1"/>
</dbReference>
<feature type="transmembrane region" description="Helical" evidence="8">
    <location>
        <begin position="151"/>
        <end position="168"/>
    </location>
</feature>
<name>A0A2P7QHX0_9SPHN</name>
<dbReference type="PANTHER" id="PTHR22911:SF137">
    <property type="entry name" value="SOLUTE CARRIER FAMILY 35 MEMBER G2-RELATED"/>
    <property type="match status" value="1"/>
</dbReference>
<gene>
    <name evidence="10" type="primary">rarD</name>
    <name evidence="10" type="ORF">C7I55_21035</name>
</gene>
<keyword evidence="11" id="KW-1185">Reference proteome</keyword>
<dbReference type="AlphaFoldDB" id="A0A2P7QHX0"/>
<feature type="transmembrane region" description="Helical" evidence="8">
    <location>
        <begin position="127"/>
        <end position="144"/>
    </location>
</feature>
<dbReference type="InterPro" id="IPR037185">
    <property type="entry name" value="EmrE-like"/>
</dbReference>
<dbReference type="GO" id="GO:0005886">
    <property type="term" value="C:plasma membrane"/>
    <property type="evidence" value="ECO:0007669"/>
    <property type="project" value="UniProtKB-SubCell"/>
</dbReference>
<feature type="transmembrane region" description="Helical" evidence="8">
    <location>
        <begin position="31"/>
        <end position="50"/>
    </location>
</feature>
<feature type="transmembrane region" description="Helical" evidence="8">
    <location>
        <begin position="62"/>
        <end position="83"/>
    </location>
</feature>
<evidence type="ECO:0000256" key="4">
    <source>
        <dbReference type="ARBA" id="ARBA00022475"/>
    </source>
</evidence>
<dbReference type="InterPro" id="IPR000620">
    <property type="entry name" value="EamA_dom"/>
</dbReference>
<evidence type="ECO:0000256" key="1">
    <source>
        <dbReference type="ARBA" id="ARBA00004651"/>
    </source>
</evidence>
<keyword evidence="5 8" id="KW-0812">Transmembrane</keyword>
<dbReference type="EMBL" id="PXYI01000008">
    <property type="protein sequence ID" value="PSJ37568.1"/>
    <property type="molecule type" value="Genomic_DNA"/>
</dbReference>
<evidence type="ECO:0000313" key="10">
    <source>
        <dbReference type="EMBL" id="PSJ37568.1"/>
    </source>
</evidence>
<sequence length="328" mass="35563">MARRALSGLRRYRPPPRCSNRPLVTQNQARGGLLLGFSAYLLWGVLPLYFKAIHAVGPIEIVSHRIVWSLFFLGALATVWKKWSGIRAALATPRLVMTLMLTASLIGVNWLVYIYAVVSGHVLEGSLGYYLNPLVNVLLGVVLLKERLSLFQKLAVGLAAVGVAILAAGAGSALWISLTLAATFASYGYFRKVAPVDALEGLSIETILLCPLALGYLLWVQNTGESGFLRDRTTDILLILGGAITAVPLLLFTAAARRLPYSTLGFLQYVAPSLQFLLAVLVFGEPLTTSHLICFGLIWTALVVFIVEGVRAGRASMQARREEAALSR</sequence>
<dbReference type="Proteomes" id="UP000241167">
    <property type="component" value="Unassembled WGS sequence"/>
</dbReference>
<feature type="transmembrane region" description="Helical" evidence="8">
    <location>
        <begin position="236"/>
        <end position="254"/>
    </location>
</feature>
<keyword evidence="7 8" id="KW-0472">Membrane</keyword>
<evidence type="ECO:0000313" key="11">
    <source>
        <dbReference type="Proteomes" id="UP000241167"/>
    </source>
</evidence>
<reference evidence="10 11" key="1">
    <citation type="submission" date="2018-03" db="EMBL/GenBank/DDBJ databases">
        <title>The draft genome of Sphingosinicella sp. GL-C-18.</title>
        <authorList>
            <person name="Liu L."/>
            <person name="Li L."/>
            <person name="Liang L."/>
            <person name="Zhang X."/>
            <person name="Wang T."/>
        </authorList>
    </citation>
    <scope>NUCLEOTIDE SEQUENCE [LARGE SCALE GENOMIC DNA]</scope>
    <source>
        <strain evidence="10 11">GL-C-18</strain>
    </source>
</reference>
<keyword evidence="3" id="KW-0813">Transport</keyword>
<organism evidence="10 11">
    <name type="scientific">Allosphingosinicella deserti</name>
    <dbReference type="NCBI Taxonomy" id="2116704"/>
    <lineage>
        <taxon>Bacteria</taxon>
        <taxon>Pseudomonadati</taxon>
        <taxon>Pseudomonadota</taxon>
        <taxon>Alphaproteobacteria</taxon>
        <taxon>Sphingomonadales</taxon>
        <taxon>Sphingomonadaceae</taxon>
        <taxon>Allosphingosinicella</taxon>
    </lineage>
</organism>
<comment type="similarity">
    <text evidence="2">Belongs to the EamA transporter family.</text>
</comment>
<proteinExistence type="inferred from homology"/>
<comment type="caution">
    <text evidence="10">The sequence shown here is derived from an EMBL/GenBank/DDBJ whole genome shotgun (WGS) entry which is preliminary data.</text>
</comment>
<evidence type="ECO:0000256" key="6">
    <source>
        <dbReference type="ARBA" id="ARBA00022989"/>
    </source>
</evidence>
<feature type="domain" description="EamA" evidence="9">
    <location>
        <begin position="32"/>
        <end position="166"/>
    </location>
</feature>
<evidence type="ECO:0000256" key="8">
    <source>
        <dbReference type="SAM" id="Phobius"/>
    </source>
</evidence>
<dbReference type="OrthoDB" id="369870at2"/>
<dbReference type="InterPro" id="IPR004626">
    <property type="entry name" value="RarD"/>
</dbReference>
<evidence type="ECO:0000259" key="9">
    <source>
        <dbReference type="Pfam" id="PF00892"/>
    </source>
</evidence>